<dbReference type="SUPFAM" id="SSF52016">
    <property type="entry name" value="LeuD/IlvD-like"/>
    <property type="match status" value="1"/>
</dbReference>
<comment type="similarity">
    <text evidence="3">Belongs to the aconitase/IPM isomerase family.</text>
</comment>
<evidence type="ECO:0000256" key="14">
    <source>
        <dbReference type="ARBA" id="ARBA00031081"/>
    </source>
</evidence>
<comment type="cofactor">
    <cofactor evidence="1">
        <name>[4Fe-4S] cluster</name>
        <dbReference type="ChEBI" id="CHEBI:49883"/>
    </cofactor>
</comment>
<dbReference type="PANTHER" id="PTHR43160:SF3">
    <property type="entry name" value="ACONITATE HYDRATASE, MITOCHONDRIAL"/>
    <property type="match status" value="1"/>
</dbReference>
<evidence type="ECO:0000256" key="5">
    <source>
        <dbReference type="ARBA" id="ARBA00019378"/>
    </source>
</evidence>
<keyword evidence="7" id="KW-0479">Metal-binding</keyword>
<dbReference type="Pfam" id="PF00330">
    <property type="entry name" value="Aconitase"/>
    <property type="match status" value="1"/>
</dbReference>
<evidence type="ECO:0000256" key="13">
    <source>
        <dbReference type="ARBA" id="ARBA00029682"/>
    </source>
</evidence>
<dbReference type="SUPFAM" id="SSF53732">
    <property type="entry name" value="Aconitase iron-sulfur domain"/>
    <property type="match status" value="1"/>
</dbReference>
<proteinExistence type="inferred from homology"/>
<dbReference type="Proteomes" id="UP001500027">
    <property type="component" value="Unassembled WGS sequence"/>
</dbReference>
<accession>A0ABP8E6Q5</accession>
<evidence type="ECO:0000256" key="1">
    <source>
        <dbReference type="ARBA" id="ARBA00001966"/>
    </source>
</evidence>
<evidence type="ECO:0000256" key="4">
    <source>
        <dbReference type="ARBA" id="ARBA00012926"/>
    </source>
</evidence>
<dbReference type="InterPro" id="IPR050926">
    <property type="entry name" value="Aconitase/IPM_isomerase"/>
</dbReference>
<evidence type="ECO:0000256" key="11">
    <source>
        <dbReference type="ARBA" id="ARBA00023239"/>
    </source>
</evidence>
<evidence type="ECO:0000256" key="7">
    <source>
        <dbReference type="ARBA" id="ARBA00022723"/>
    </source>
</evidence>
<dbReference type="EMBL" id="BAABAV010000001">
    <property type="protein sequence ID" value="GAA4267927.1"/>
    <property type="molecule type" value="Genomic_DNA"/>
</dbReference>
<comment type="caution">
    <text evidence="18">The sequence shown here is derived from an EMBL/GenBank/DDBJ whole genome shotgun (WGS) entry which is preliminary data.</text>
</comment>
<keyword evidence="9" id="KW-0408">Iron</keyword>
<evidence type="ECO:0000256" key="10">
    <source>
        <dbReference type="ARBA" id="ARBA00023014"/>
    </source>
</evidence>
<organism evidence="18 19">
    <name type="scientific">Hyunsoonleella aestuarii</name>
    <dbReference type="NCBI Taxonomy" id="912802"/>
    <lineage>
        <taxon>Bacteria</taxon>
        <taxon>Pseudomonadati</taxon>
        <taxon>Bacteroidota</taxon>
        <taxon>Flavobacteriia</taxon>
        <taxon>Flavobacteriales</taxon>
        <taxon>Flavobacteriaceae</taxon>
    </lineage>
</organism>
<dbReference type="InterPro" id="IPR006248">
    <property type="entry name" value="Aconitase_mito-like"/>
</dbReference>
<dbReference type="Pfam" id="PF00694">
    <property type="entry name" value="Aconitase_C"/>
    <property type="match status" value="1"/>
</dbReference>
<keyword evidence="10" id="KW-0411">Iron-sulfur</keyword>
<dbReference type="Gene3D" id="3.20.19.10">
    <property type="entry name" value="Aconitase, domain 4"/>
    <property type="match status" value="1"/>
</dbReference>
<dbReference type="InterPro" id="IPR018136">
    <property type="entry name" value="Aconitase_4Fe-4S_BS"/>
</dbReference>
<reference evidence="19" key="1">
    <citation type="journal article" date="2019" name="Int. J. Syst. Evol. Microbiol.">
        <title>The Global Catalogue of Microorganisms (GCM) 10K type strain sequencing project: providing services to taxonomists for standard genome sequencing and annotation.</title>
        <authorList>
            <consortium name="The Broad Institute Genomics Platform"/>
            <consortium name="The Broad Institute Genome Sequencing Center for Infectious Disease"/>
            <person name="Wu L."/>
            <person name="Ma J."/>
        </authorList>
    </citation>
    <scope>NUCLEOTIDE SEQUENCE [LARGE SCALE GENOMIC DNA]</scope>
    <source>
        <strain evidence="19">JCM 17452</strain>
    </source>
</reference>
<evidence type="ECO:0000256" key="15">
    <source>
        <dbReference type="ARBA" id="ARBA00031977"/>
    </source>
</evidence>
<keyword evidence="8" id="KW-0809">Transit peptide</keyword>
<evidence type="ECO:0000259" key="17">
    <source>
        <dbReference type="Pfam" id="PF00694"/>
    </source>
</evidence>
<evidence type="ECO:0000256" key="3">
    <source>
        <dbReference type="ARBA" id="ARBA00007185"/>
    </source>
</evidence>
<dbReference type="RefSeq" id="WP_139002072.1">
    <property type="nucleotide sequence ID" value="NZ_BAABAV010000001.1"/>
</dbReference>
<sequence>MAFDIDMIKGVYSKMAERVDKAREVVGKPLTLSEKILYNHLWDGNPTKAFERGKDYVDFAPDRIACQDATAQMALLQFMQAGKSKVAVPTTVHCDHLIQAKEGAATDLKHANNVSSEVFNFLESVSNKYGIGFWKPGAGIIHQVVLENYAFPGGMMIGTDSHTVNAGGLGMVAIGVGGADAVDVMAGMAWELKFPKLIGVKLTGKLSGWTAPKDVILKVAEILTVKGGTGAIVEYFGPGATAMSCTGKGTICNMGAEIGATTSTFGYDDSMERYLRATDREDVADAANAVKDYLTADPEVYDNPEQYFDQVIEINLSELGPLLNGPFTPDLSTEVGSAMTEKAKVNDWPIKVEWGLIGSCTNSSYEDLSRASSIAQQALDKGLKTKAEFGINPGSEQVRYTAERDGILEVFEKLDAKIFTNACGPCIGQWARYSDPKNAPKNSIVHSFNRNFAKRADGNPNTHAFVASPELTAAIAIAGRLDFNPLKDKLINENGEEVMLDEPTGWELPPKGFDVKDNGYLAPEADGSHVNVVVNDSSERLQLLTPFVPLGDSITGAKLLIKAFGKCTTDHISMAGPWLRFRGHLDNIANNTLIGAVNAFNQKTNFVKNQLTGEYGGVPDVQRQYKAAGIKTVVIGDHNYGEGSSREHAAMQPRHLGVAAVIVKSFARIHETNLKKQGMLGLTFANETDYDLIQEDDTFNFIDLNEFAPGKQLTLEVIHQDGSKDTIKLNHTYNDSQIAWYNEGSALNLIKKQNA</sequence>
<evidence type="ECO:0000256" key="2">
    <source>
        <dbReference type="ARBA" id="ARBA00004717"/>
    </source>
</evidence>
<dbReference type="InterPro" id="IPR001030">
    <property type="entry name" value="Acoase/IPM_deHydtase_lsu_aba"/>
</dbReference>
<dbReference type="PROSITE" id="PS00450">
    <property type="entry name" value="ACONITASE_1"/>
    <property type="match status" value="1"/>
</dbReference>
<dbReference type="NCBIfam" id="TIGR01340">
    <property type="entry name" value="aconitase_mito"/>
    <property type="match status" value="1"/>
</dbReference>
<evidence type="ECO:0000256" key="9">
    <source>
        <dbReference type="ARBA" id="ARBA00023004"/>
    </source>
</evidence>
<evidence type="ECO:0000259" key="16">
    <source>
        <dbReference type="Pfam" id="PF00330"/>
    </source>
</evidence>
<evidence type="ECO:0000256" key="8">
    <source>
        <dbReference type="ARBA" id="ARBA00022946"/>
    </source>
</evidence>
<dbReference type="InterPro" id="IPR015932">
    <property type="entry name" value="Aconitase_dom2"/>
</dbReference>
<evidence type="ECO:0000256" key="6">
    <source>
        <dbReference type="ARBA" id="ARBA00022532"/>
    </source>
</evidence>
<feature type="domain" description="Aconitase/3-isopropylmalate dehydratase large subunit alpha/beta/alpha" evidence="16">
    <location>
        <begin position="35"/>
        <end position="479"/>
    </location>
</feature>
<dbReference type="EC" id="4.2.1.3" evidence="4"/>
<dbReference type="PRINTS" id="PR00415">
    <property type="entry name" value="ACONITASE"/>
</dbReference>
<comment type="pathway">
    <text evidence="2">Carbohydrate metabolism; tricarboxylic acid cycle; isocitrate from oxaloacetate: step 2/2.</text>
</comment>
<name>A0ABP8E6Q5_9FLAO</name>
<evidence type="ECO:0000313" key="18">
    <source>
        <dbReference type="EMBL" id="GAA4267927.1"/>
    </source>
</evidence>
<feature type="domain" description="Aconitase A/isopropylmalate dehydratase small subunit swivel" evidence="17">
    <location>
        <begin position="559"/>
        <end position="687"/>
    </location>
</feature>
<comment type="catalytic activity">
    <reaction evidence="12">
        <text>citrate = D-threo-isocitrate</text>
        <dbReference type="Rhea" id="RHEA:10336"/>
        <dbReference type="ChEBI" id="CHEBI:15562"/>
        <dbReference type="ChEBI" id="CHEBI:16947"/>
        <dbReference type="EC" id="4.2.1.3"/>
    </reaction>
</comment>
<dbReference type="PANTHER" id="PTHR43160">
    <property type="entry name" value="ACONITATE HYDRATASE B"/>
    <property type="match status" value="1"/>
</dbReference>
<dbReference type="InterPro" id="IPR015931">
    <property type="entry name" value="Acnase/IPM_dHydase_lsu_aba_1/3"/>
</dbReference>
<evidence type="ECO:0000256" key="12">
    <source>
        <dbReference type="ARBA" id="ARBA00023501"/>
    </source>
</evidence>
<keyword evidence="11" id="KW-0456">Lyase</keyword>
<evidence type="ECO:0000313" key="19">
    <source>
        <dbReference type="Proteomes" id="UP001500027"/>
    </source>
</evidence>
<gene>
    <name evidence="18" type="ORF">GCM10022257_00280</name>
</gene>
<keyword evidence="19" id="KW-1185">Reference proteome</keyword>
<dbReference type="NCBIfam" id="NF005558">
    <property type="entry name" value="PRK07229.1"/>
    <property type="match status" value="1"/>
</dbReference>
<dbReference type="InterPro" id="IPR015928">
    <property type="entry name" value="Aconitase/3IPM_dehydase_swvl"/>
</dbReference>
<dbReference type="Gene3D" id="3.30.499.10">
    <property type="entry name" value="Aconitase, domain 3"/>
    <property type="match status" value="2"/>
</dbReference>
<dbReference type="Gene3D" id="3.40.1060.10">
    <property type="entry name" value="Aconitase, Domain 2"/>
    <property type="match status" value="1"/>
</dbReference>
<keyword evidence="6" id="KW-0816">Tricarboxylic acid cycle</keyword>
<protein>
    <recommendedName>
        <fullName evidence="5">Aconitate hydratase A</fullName>
        <ecNumber evidence="4">4.2.1.3</ecNumber>
    </recommendedName>
    <alternativeName>
        <fullName evidence="13">Citrate hydro-lyase</fullName>
    </alternativeName>
    <alternativeName>
        <fullName evidence="15">Iron-responsive protein-like</fullName>
    </alternativeName>
    <alternativeName>
        <fullName evidence="14">RNA-binding protein</fullName>
    </alternativeName>
</protein>
<dbReference type="InterPro" id="IPR000573">
    <property type="entry name" value="AconitaseA/IPMdHydase_ssu_swvl"/>
</dbReference>
<dbReference type="InterPro" id="IPR036008">
    <property type="entry name" value="Aconitase_4Fe-4S_dom"/>
</dbReference>